<dbReference type="NCBIfam" id="TIGR01167">
    <property type="entry name" value="LPXTG_anchor"/>
    <property type="match status" value="1"/>
</dbReference>
<evidence type="ECO:0000256" key="2">
    <source>
        <dbReference type="ARBA" id="ARBA00022525"/>
    </source>
</evidence>
<feature type="compositionally biased region" description="Low complexity" evidence="5">
    <location>
        <begin position="152"/>
        <end position="175"/>
    </location>
</feature>
<protein>
    <submittedName>
        <fullName evidence="8">YSIRK-type signal peptide-containing protein</fullName>
    </submittedName>
</protein>
<evidence type="ECO:0000313" key="8">
    <source>
        <dbReference type="EMBL" id="RHC93668.1"/>
    </source>
</evidence>
<feature type="region of interest" description="Disordered" evidence="5">
    <location>
        <begin position="43"/>
        <end position="78"/>
    </location>
</feature>
<dbReference type="InterPro" id="IPR022464">
    <property type="entry name" value="Strep_pil_isopept_link"/>
</dbReference>
<sequence length="4456" mass="488625">MKDVFNKRQRFSLRKYSVGVCSVLLGTALFAAGAQSASADEATTASESAGTAASEAAQPAATESSQAEAPAASKAYGEGASVPKIDLSGTTAAASETPASATEKTEAAATPAATENKVAPAETKKTEEASKPLNVGSLPEIALPTAKKAETSSKPASTTAATTTQPTATRAAAGESSEKAAAREEVATPAGTTTFSATVSPAGPITGTEAGAQAESAASTDAAATVATANAERTNAGALAVSGRRRNRRAATDHNYEPVSVETYLKDGEKATPDMTDPNGASVRSQTVPSGYQAKEGDFYTYAIWDLTKFNERYGTKYYARAYKRFDASTDTTVELIDKTTGSVLETRNITSSSGVQKFTTTTAASNSQLTFQVDYKAGTAEKGKVAEPFIQNGYEVGKSITDLVAAGHQLTPAEQALYTAVYNARTTTDIINVVEPAYNGRTITDSNAKIPAAINKTTYYKVVDKNNPTFKTNKTDKTVQDYKENGNEVDLAKYTTKAMEGQSFTASGERQFAGYKLYQTADANDKSGYVSRPYAIGTKFMDADRYGIKRIKEVVGEDGSVVIRVYLLDPKQQSKRSDGSLSTDGYMLLAETKPIKPGEWNSQELVTKKSPLNTIAHTVTDPKTGAKTNYPNGKEVPFDFQKASGYAPYHTVFVPFLGDGIGHGSDNAQLERGVTGIGTNVDLLNTLTPYKQPIYYYVKQKPVEVTPEVEKQLEGRVLVDGEFSFKIKEVQPNKSLPAYEETVTNKADGKATFSKLTFNKVGTYDYTITEIPGSDKNVDYDEMTVSMTVTVTENAQGDLQASVKYSAEGGFKSSADDKVFNNYVVAPVKTKFDFSKALAGRELKAGEFNFVLKDSTGKTLQTKTNTKEGVVAFDDLTFDNTQVGTHKYTVEEVIPENKEAGMTYDTMKAEVTIKVTKEGHVLKVTNTLPSDTEFNNTFTPVATQAQFKFTKKLEGKELTKDAFTFELVENGNVIQTKKNAADGTIQFDAISYDKEGSHTYTVREVAGTDTNIDYDDMNAVVKVNVTKDAASGVLTAKVTMPEDTEFNNFAVAPVKTRFDFSKALAGRELKEGEFSFVLKDSNGKTLQTKTNTKQGVVAFDDLTFDNTQVGTHKYTVEEVIPENKETGMTYDPMKAEVTITVTKEGHVLKATNTLPADTEFNNIFTPAAAQAQFKFTKRLEGKELTKDAFTFELLENGNVIQTKKNKADGSITFDAIEYNAVGEHTYTVREKAGNDTNIDYDPMNAVVTVNVTKNAATGLLSAAVTMPEDTEFNNYVVSPVVTKFDFTKKLAGRKLAAGEFSFVLKDSTGREVETVKNDADGNVTFSELSFDNTKVGTHTYTVEEVIPANKEFGMTYDQMKATVTVEVAKNGHSLTTVTNVTSTGGKDANGNATDGTADKEFNNKVTPPETPKFQPEKFVVSKEKYDITGNKLMDDDDELTNEYTETNADPYVDKTTNNEPENLNTKTVKRGSKLVYQVWLDTTKFTEANNIQYVGVSDTYDAEKLDVNAADIKAYDSVTGAEVTNKFDIKVENGTITATSKEAFIKDKVNAPVIDTTKFEFGRYYKFDIPATVKESVKAGADIENTANQTVHVYNPVSKTVEKPEKPTQKRVNSVPVPVEMNFTKRLEGRELQKNEFEFVLKKDGVEVERVKNDAAGKIVFKTLEFGRDDLGKTYNYTVEETPGTDATVKYDTMVATVKVVVSHDGTAKAIVANVTDAADKEFNNRVTPPEEPKFQPEKYVVSKEKYDITGDKLVDDDRELADKYADTNANPYADDASNNEAENLNTKTVERGSKLVYQVWLDTTKFDAANKDNIQTVGISDNYDEAKLNLNAADIKAYDSVTGAEVTDKFDIAVNNGVITANLKAGFTKSLGDAENTQVIDTTKFEFGRYYKFDIPTTVKDDVVAGADIENTAAQVVNYYNPTTKKVEKPEKPTEKRVNNVPISVEFNFTKKLEGRALKANEFTFELKDSDNVVIATATNDAAGNFKFTPVDYTNKAGKTVTALKYQKGQEGTYTYTVTEVKGTDSTVTYDEMSAVVTVTVSHDGTAKALITNVTEPADKEFNNKVTPPEEPKFQPEKYVVSKAKFDITGTKLVDDDSELTDKYGETNTNPYVDTTANNEDENLNTKPVERGQKLYYQVWLDTTKFSATNKENIQTVGITDNYDKGKLTVNASDIKVYDSVTGADVTTKFDISDNNGVLTANLKDGFTKSLGDAENTQIIDTTKFEFGRYYKFDIPATVKDDVVAGADIENKAAQVVNYYNPVSKTVEKPNKPTEKRVNSVPISVEFNFTKKLEGRDLKAGEFTFELKDSDNVVIATATNDAAGKIKFAPVDYTNKAGETVTALKYKKGQEGTYKYTVEEVKGTDATVTYDTMKAVVTVEVRHDGTAKALITNVTDPADKEFNNTVRPPEEPKFQPEKYVVSEEKFDITGDKLVDDDKELADKYADTNANPYADDASNNEKQNLNTKTVKRGDKLVYQVWLDTTKFDASNKDNIQSVGISDDYDEAKLELDSTKIKAYDSATGAEVTDKFDIAVNNGVITATLKDGFTKSLGDAENTQVIDTTKFEFGRYYKFDIPTKVKADVPGGVDIENTAAQVVNYYNPTTKKVEKPSKPTEKRVNNVPVEVEFNFTKRLEGRELKANEFSFVLKDSKGKTLETVSNDASGNVKFSAMSFKKGDEGVHNYTVEEVKGSDATVTYDTMKANVTVTVKHDGTAKVLIATVGDIADKEFNNRVTPPEEPKFNPEKYVVSEAKFDVTGTKLVDDDKELANKVADTNANPYADDASNNEAENLNTKTVKRGQKLYYQVWLDTTQFDAANKDNIQTVGITDDFDETKLTVNASDIKAYDSVSGADVTSKFDISIANGVITANLKDGFTKSLGDAENTQIIDTTKFEFGRYYKFDIPATVNADVPGGADIENTATQVVNYYNPTTKKVEKPEKPTEKRVNNVPVEVEFNFTKRLEGRELKANEFSFVLKDSEGKTLETVSNDAAGNVKFSALEFKKGQEGVHNYTVEEVKGSDATVTYDTMKANVTVTVKHDGTAKVLIATVGEIADKEFNNRVTPPEEPKFQPEKYVVSKEKYDITGDKLVDDDKELADKYADTNADPYADDASNNEKENLNTKTVKRGDKLVYQVWLDTTKFDANNKDNIQSVGISDDYDEAKLELDSTKIKAYDSVTGAEVTDKFDITVNNGVITATLKDGFTKSLGDAENTQVIDTTKFEFGRYYKFDIPTTVKADVPGGVDIENTAAQVVNYYNPTTKKVEKPSKPTEKRVNNVPVEVEFNFTKRLEGRELKANEFSFVLKDSTGKEVETVKNDKDGNVKFSKLEFKKGQEGVHNYTVEEVKGSDATVTYDTMKANVTVTVSHDGTAKILVATVGKIADKEFNNRVTPPETPEFNPEKYVLNEKEFDLTGTSLLDDDKELADKVADTNANPYADDASNNEKANINTKSVKPGQKLVYQVWLDTTKFDANNKDHIQSVGISDDYDEAKVDVDGSAIKAYDGKTGADVTAKFDITVNNGVITATLKDGFTKSLGDAENTQVIDTTKFEFGRYYKFDIPATVKADVAGGVDIENTAAQVVNYYNPTTKKVEKPEKPTEKRVNSVPVEVEFNFTKRMEGRELKANEFSFVLKDSTGKEVETVKNDKDGNVKFSKLEFKKGQEGVHNYTVEEVKGSDATVTYDTMKANVTVTVSHDGKAKVLIAKVGDIADKEFNNKVTPPETPEFNPEKYILNAEKFDLTGKSLLDDDKELADKVAETNANPYADKADNNEAANINTKTVKRGDKVVYQVWLDTTKFTEAHNIQSVGVTDDYEEDKLDINVANIKAYDSVTGEDVTAKFDIKVENGVISATSKADLTKSLGDAENTPVIDTTKFAFGRYYKFDIPATVKDTVKGGADIENTAAQIVHQYDPTSKTVKKPNKPTEKRVVNIPVSVEFNFTKRLEGRELKANEFSFVLKDSTGKVVETVKNDASGNVKFSALEFKKGQEGTYNYTVEEVKGTDTTVTYDTMKAVVTVEVSHDGTAKALLTKVTDPSDKEFNNTVRPPETPEFNPEKYILNESKFDLTGVKLLDDDDELKNKVADTNANPYVDKTDNNEAQNINTKTLKKGDKVYYQVWLDTTKFTEAHNIQSVGVTDKYDSANLTVNGADIKAYDSVTGEDVTAKFDIKVENGVITATSKADLTKSLGDAENTQVIDTTKLAFGRYYKFEIPAEIKQSAQDGVDIENTASQIVHQYDPTKKTVEKPEKPTEKRVVNIPVKVQFQFTKKLEGRALKAGEFSFVLKDEKGNVIETVTNDAAGKITFSNLEFKRGEEGTHLYHVEEIRGTDSSIEYDKMVATVGIMINKDGKVLTAITQLPEDTEFNNTVIPPTTPPNTPPTTPPNTPPTTPPNTPPTTPPNTPPTPPTTPPTPPTPPTPTTPPAPALPETGEEQSASAALLGAALGMVGLAGLAKRKKRED</sequence>
<keyword evidence="1" id="KW-0134">Cell wall</keyword>
<feature type="compositionally biased region" description="Low complexity" evidence="5">
    <location>
        <begin position="43"/>
        <end position="73"/>
    </location>
</feature>
<evidence type="ECO:0000259" key="7">
    <source>
        <dbReference type="PROSITE" id="PS50847"/>
    </source>
</evidence>
<feature type="compositionally biased region" description="Polar residues" evidence="5">
    <location>
        <begin position="1379"/>
        <end position="1395"/>
    </location>
</feature>
<dbReference type="Gene3D" id="2.60.40.3050">
    <property type="match status" value="15"/>
</dbReference>
<dbReference type="InterPro" id="IPR005877">
    <property type="entry name" value="YSIRK_signal_dom"/>
</dbReference>
<feature type="compositionally biased region" description="Polar residues" evidence="5">
    <location>
        <begin position="190"/>
        <end position="199"/>
    </location>
</feature>
<feature type="signal peptide" evidence="6">
    <location>
        <begin position="1"/>
        <end position="31"/>
    </location>
</feature>
<evidence type="ECO:0000313" key="9">
    <source>
        <dbReference type="Proteomes" id="UP000285773"/>
    </source>
</evidence>
<feature type="compositionally biased region" description="Basic and acidic residues" evidence="5">
    <location>
        <begin position="176"/>
        <end position="186"/>
    </location>
</feature>
<organism evidence="8 9">
    <name type="scientific">Streptococcus parasanguinis</name>
    <dbReference type="NCBI Taxonomy" id="1318"/>
    <lineage>
        <taxon>Bacteria</taxon>
        <taxon>Bacillati</taxon>
        <taxon>Bacillota</taxon>
        <taxon>Bacilli</taxon>
        <taxon>Lactobacillales</taxon>
        <taxon>Streptococcaceae</taxon>
        <taxon>Streptococcus</taxon>
    </lineage>
</organism>
<dbReference type="RefSeq" id="WP_118096066.1">
    <property type="nucleotide sequence ID" value="NZ_QSIO01000004.1"/>
</dbReference>
<evidence type="ECO:0000256" key="3">
    <source>
        <dbReference type="ARBA" id="ARBA00022729"/>
    </source>
</evidence>
<dbReference type="InterPro" id="IPR019931">
    <property type="entry name" value="LPXTG_anchor"/>
</dbReference>
<comment type="caution">
    <text evidence="8">The sequence shown here is derived from an EMBL/GenBank/DDBJ whole genome shotgun (WGS) entry which is preliminary data.</text>
</comment>
<dbReference type="Pfam" id="PF12892">
    <property type="entry name" value="FctA"/>
    <property type="match status" value="15"/>
</dbReference>
<keyword evidence="2" id="KW-0964">Secreted</keyword>
<dbReference type="NCBIfam" id="TIGR03786">
    <property type="entry name" value="strep_pil_rpt"/>
    <property type="match status" value="14"/>
</dbReference>
<dbReference type="Pfam" id="PF00746">
    <property type="entry name" value="Gram_pos_anchor"/>
    <property type="match status" value="1"/>
</dbReference>
<keyword evidence="4" id="KW-0572">Peptidoglycan-anchor</keyword>
<reference evidence="8 9" key="1">
    <citation type="submission" date="2018-08" db="EMBL/GenBank/DDBJ databases">
        <title>A genome reference for cultivated species of the human gut microbiota.</title>
        <authorList>
            <person name="Zou Y."/>
            <person name="Xue W."/>
            <person name="Luo G."/>
        </authorList>
    </citation>
    <scope>NUCLEOTIDE SEQUENCE [LARGE SCALE GENOMIC DNA]</scope>
    <source>
        <strain evidence="8 9">AM33-3BH</strain>
    </source>
</reference>
<dbReference type="NCBIfam" id="TIGR01168">
    <property type="entry name" value="YSIRK_signal"/>
    <property type="match status" value="1"/>
</dbReference>
<dbReference type="EMBL" id="QSIO01000004">
    <property type="protein sequence ID" value="RHC93668.1"/>
    <property type="molecule type" value="Genomic_DNA"/>
</dbReference>
<proteinExistence type="predicted"/>
<dbReference type="InterPro" id="IPR038174">
    <property type="entry name" value="Strep_pil_link_sf"/>
</dbReference>
<accession>A0A414CF74</accession>
<dbReference type="InterPro" id="IPR026345">
    <property type="entry name" value="Adh_isopep-form_adh_dom"/>
</dbReference>
<dbReference type="Pfam" id="PF04650">
    <property type="entry name" value="YSIRK_signal"/>
    <property type="match status" value="1"/>
</dbReference>
<dbReference type="Pfam" id="PF17998">
    <property type="entry name" value="AgI_II_C2"/>
    <property type="match status" value="9"/>
</dbReference>
<feature type="region of interest" description="Disordered" evidence="5">
    <location>
        <begin position="91"/>
        <end position="217"/>
    </location>
</feature>
<evidence type="ECO:0000256" key="5">
    <source>
        <dbReference type="SAM" id="MobiDB-lite"/>
    </source>
</evidence>
<name>A0A414CF74_STRPA</name>
<gene>
    <name evidence="8" type="ORF">DW820_08735</name>
</gene>
<feature type="chain" id="PRO_5039115046" evidence="6">
    <location>
        <begin position="32"/>
        <end position="4456"/>
    </location>
</feature>
<dbReference type="PROSITE" id="PS50847">
    <property type="entry name" value="GRAM_POS_ANCHORING"/>
    <property type="match status" value="1"/>
</dbReference>
<evidence type="ECO:0000256" key="1">
    <source>
        <dbReference type="ARBA" id="ARBA00022512"/>
    </source>
</evidence>
<feature type="compositionally biased region" description="Low complexity" evidence="5">
    <location>
        <begin position="206"/>
        <end position="217"/>
    </location>
</feature>
<feature type="region of interest" description="Disordered" evidence="5">
    <location>
        <begin position="1379"/>
        <end position="1414"/>
    </location>
</feature>
<keyword evidence="3 6" id="KW-0732">Signal</keyword>
<feature type="compositionally biased region" description="Pro residues" evidence="5">
    <location>
        <begin position="4367"/>
        <end position="4421"/>
    </location>
</feature>
<feature type="compositionally biased region" description="Low complexity" evidence="5">
    <location>
        <begin position="91"/>
        <end position="115"/>
    </location>
</feature>
<feature type="region of interest" description="Disordered" evidence="5">
    <location>
        <begin position="4358"/>
        <end position="4432"/>
    </location>
</feature>
<dbReference type="Gene3D" id="2.60.40.740">
    <property type="match status" value="9"/>
</dbReference>
<evidence type="ECO:0000256" key="4">
    <source>
        <dbReference type="ARBA" id="ARBA00023088"/>
    </source>
</evidence>
<dbReference type="Proteomes" id="UP000285773">
    <property type="component" value="Unassembled WGS sequence"/>
</dbReference>
<dbReference type="NCBIfam" id="TIGR04228">
    <property type="entry name" value="isopep_sspB_C2"/>
    <property type="match status" value="9"/>
</dbReference>
<feature type="region of interest" description="Disordered" evidence="5">
    <location>
        <begin position="268"/>
        <end position="289"/>
    </location>
</feature>
<feature type="domain" description="Gram-positive cocci surface proteins LPxTG" evidence="7">
    <location>
        <begin position="4422"/>
        <end position="4456"/>
    </location>
</feature>
<evidence type="ECO:0000256" key="6">
    <source>
        <dbReference type="SAM" id="SignalP"/>
    </source>
</evidence>